<evidence type="ECO:0000259" key="10">
    <source>
        <dbReference type="Pfam" id="PF19269"/>
    </source>
</evidence>
<gene>
    <name evidence="8" type="primary">gltX</name>
    <name evidence="11" type="ORF">SAMN05216574_105185</name>
</gene>
<comment type="function">
    <text evidence="8">Catalyzes the attachment of glutamate to tRNA(Glu) in a two-step reaction: glutamate is first activated by ATP to form Glu-AMP and then transferred to the acceptor end of tRNA(Glu).</text>
</comment>
<dbReference type="RefSeq" id="WP_092196355.1">
    <property type="nucleotide sequence ID" value="NZ_FOND01000005.1"/>
</dbReference>
<comment type="catalytic activity">
    <reaction evidence="8">
        <text>tRNA(Glu) + L-glutamate + ATP = L-glutamyl-tRNA(Glu) + AMP + diphosphate</text>
        <dbReference type="Rhea" id="RHEA:23540"/>
        <dbReference type="Rhea" id="RHEA-COMP:9663"/>
        <dbReference type="Rhea" id="RHEA-COMP:9680"/>
        <dbReference type="ChEBI" id="CHEBI:29985"/>
        <dbReference type="ChEBI" id="CHEBI:30616"/>
        <dbReference type="ChEBI" id="CHEBI:33019"/>
        <dbReference type="ChEBI" id="CHEBI:78442"/>
        <dbReference type="ChEBI" id="CHEBI:78520"/>
        <dbReference type="ChEBI" id="CHEBI:456215"/>
        <dbReference type="EC" id="6.1.1.17"/>
    </reaction>
</comment>
<feature type="domain" description="Glutamyl/glutaminyl-tRNA synthetase class Ib catalytic" evidence="9">
    <location>
        <begin position="7"/>
        <end position="324"/>
    </location>
</feature>
<evidence type="ECO:0000256" key="6">
    <source>
        <dbReference type="ARBA" id="ARBA00022917"/>
    </source>
</evidence>
<dbReference type="GO" id="GO:0008270">
    <property type="term" value="F:zinc ion binding"/>
    <property type="evidence" value="ECO:0007669"/>
    <property type="project" value="InterPro"/>
</dbReference>
<dbReference type="InterPro" id="IPR004527">
    <property type="entry name" value="Glu-tRNA-ligase_bac/mito"/>
</dbReference>
<comment type="similarity">
    <text evidence="1 8">Belongs to the class-I aminoacyl-tRNA synthetase family. Glutamate--tRNA ligase type 1 subfamily.</text>
</comment>
<dbReference type="GO" id="GO:0004818">
    <property type="term" value="F:glutamate-tRNA ligase activity"/>
    <property type="evidence" value="ECO:0007669"/>
    <property type="project" value="UniProtKB-UniRule"/>
</dbReference>
<dbReference type="PANTHER" id="PTHR43311:SF2">
    <property type="entry name" value="GLUTAMATE--TRNA LIGASE, MITOCHONDRIAL-RELATED"/>
    <property type="match status" value="1"/>
</dbReference>
<keyword evidence="5 8" id="KW-0067">ATP-binding</keyword>
<feature type="short sequence motif" description="'HIGH' region" evidence="8">
    <location>
        <begin position="14"/>
        <end position="24"/>
    </location>
</feature>
<dbReference type="Gene3D" id="3.40.50.620">
    <property type="entry name" value="HUPs"/>
    <property type="match status" value="1"/>
</dbReference>
<dbReference type="Pfam" id="PF00749">
    <property type="entry name" value="tRNA-synt_1c"/>
    <property type="match status" value="1"/>
</dbReference>
<dbReference type="InterPro" id="IPR014729">
    <property type="entry name" value="Rossmann-like_a/b/a_fold"/>
</dbReference>
<dbReference type="CDD" id="cd00808">
    <property type="entry name" value="GluRS_core"/>
    <property type="match status" value="1"/>
</dbReference>
<evidence type="ECO:0000313" key="12">
    <source>
        <dbReference type="Proteomes" id="UP000198589"/>
    </source>
</evidence>
<name>A0A1I2CV02_9ACTN</name>
<dbReference type="InterPro" id="IPR045462">
    <property type="entry name" value="aa-tRNA-synth_I_cd-bd"/>
</dbReference>
<dbReference type="InterPro" id="IPR020751">
    <property type="entry name" value="aa-tRNA-synth_I_codon-bd_sub2"/>
</dbReference>
<dbReference type="Gene3D" id="1.10.10.350">
    <property type="match status" value="1"/>
</dbReference>
<dbReference type="InterPro" id="IPR020061">
    <property type="entry name" value="Glu_tRNA_lig_a-bdl"/>
</dbReference>
<protein>
    <recommendedName>
        <fullName evidence="8">Glutamate--tRNA ligase</fullName>
        <ecNumber evidence="8">6.1.1.17</ecNumber>
    </recommendedName>
    <alternativeName>
        <fullName evidence="8">Glutamyl-tRNA synthetase</fullName>
        <shortName evidence="8">GluRS</shortName>
    </alternativeName>
</protein>
<keyword evidence="2 8" id="KW-0963">Cytoplasm</keyword>
<reference evidence="12" key="1">
    <citation type="submission" date="2016-10" db="EMBL/GenBank/DDBJ databases">
        <authorList>
            <person name="Varghese N."/>
            <person name="Submissions S."/>
        </authorList>
    </citation>
    <scope>NUCLEOTIDE SEQUENCE [LARGE SCALE GENOMIC DNA]</scope>
    <source>
        <strain evidence="12">DSM 46838</strain>
    </source>
</reference>
<comment type="subunit">
    <text evidence="8">Monomer.</text>
</comment>
<dbReference type="GO" id="GO:0000049">
    <property type="term" value="F:tRNA binding"/>
    <property type="evidence" value="ECO:0007669"/>
    <property type="project" value="InterPro"/>
</dbReference>
<keyword evidence="3 8" id="KW-0436">Ligase</keyword>
<dbReference type="GO" id="GO:0005829">
    <property type="term" value="C:cytosol"/>
    <property type="evidence" value="ECO:0007669"/>
    <property type="project" value="TreeGrafter"/>
</dbReference>
<dbReference type="OrthoDB" id="9807503at2"/>
<dbReference type="GO" id="GO:0006424">
    <property type="term" value="P:glutamyl-tRNA aminoacylation"/>
    <property type="evidence" value="ECO:0007669"/>
    <property type="project" value="UniProtKB-UniRule"/>
</dbReference>
<dbReference type="InterPro" id="IPR020752">
    <property type="entry name" value="Glu-tRNA-synth_I_codon-bd_sub1"/>
</dbReference>
<evidence type="ECO:0000256" key="7">
    <source>
        <dbReference type="ARBA" id="ARBA00023146"/>
    </source>
</evidence>
<dbReference type="EC" id="6.1.1.17" evidence="8"/>
<dbReference type="SUPFAM" id="SSF52374">
    <property type="entry name" value="Nucleotidylyl transferase"/>
    <property type="match status" value="1"/>
</dbReference>
<evidence type="ECO:0000256" key="4">
    <source>
        <dbReference type="ARBA" id="ARBA00022741"/>
    </source>
</evidence>
<sequence>MTPPAGEVRTRFCPSPTGMVHVGLMRTALFNWAHARHTGGTFVVRIEDTDASRDSEESYRHLLDCLRWLGLDWDEGPEVGGPHGPYRQSERREVYADVAAKLLAAGHAYESFSTNEEVDARRRTAGQDPKLGYDNADRFLTDAQKAAFRDEGRSPVLRLRMPDEDLVWTDLVRGEVRFGAGSVPDFVLVRGNGAPLYPFVNPVDDALMGITDVLRGEDLLPSTPRQLALYAALTDIGVATGTPRFGHLPYVTGDGNKKLSKRDPQSNLDVYRERGFLPEGFANYLALLGWSIAEDRDIFSMAEMVEAFDVTRVSANPARFDLKKAEAINATHLRALPVDEFVERVTPHLAGAGLVAQPPTAEQQRILEVIAPMAQERMIVLSEAVGLLRFLFVTDVEIEPAAAEKQLGPDAAEVLDAATAALSSLPEWSTARIEEALRTALVDGLGRKPRQAFGPVRVAVSGRTVSPPLYESIELLGRERTLARLAAARAVPADGGGPTAG</sequence>
<keyword evidence="12" id="KW-1185">Reference proteome</keyword>
<dbReference type="SUPFAM" id="SSF48163">
    <property type="entry name" value="An anticodon-binding domain of class I aminoacyl-tRNA synthetases"/>
    <property type="match status" value="1"/>
</dbReference>
<dbReference type="InterPro" id="IPR008925">
    <property type="entry name" value="aa_tRNA-synth_I_cd-bd_sf"/>
</dbReference>
<evidence type="ECO:0000256" key="3">
    <source>
        <dbReference type="ARBA" id="ARBA00022598"/>
    </source>
</evidence>
<dbReference type="PRINTS" id="PR00987">
    <property type="entry name" value="TRNASYNTHGLU"/>
</dbReference>
<evidence type="ECO:0000256" key="1">
    <source>
        <dbReference type="ARBA" id="ARBA00007894"/>
    </source>
</evidence>
<keyword evidence="6 8" id="KW-0648">Protein biosynthesis</keyword>
<keyword evidence="4 8" id="KW-0547">Nucleotide-binding</keyword>
<evidence type="ECO:0000256" key="5">
    <source>
        <dbReference type="ARBA" id="ARBA00022840"/>
    </source>
</evidence>
<feature type="short sequence motif" description="'KMSKS' region" evidence="8">
    <location>
        <begin position="258"/>
        <end position="262"/>
    </location>
</feature>
<dbReference type="STRING" id="1798228.SAMN05216574_105185"/>
<feature type="binding site" evidence="8">
    <location>
        <position position="261"/>
    </location>
    <ligand>
        <name>ATP</name>
        <dbReference type="ChEBI" id="CHEBI:30616"/>
    </ligand>
</feature>
<evidence type="ECO:0000259" key="9">
    <source>
        <dbReference type="Pfam" id="PF00749"/>
    </source>
</evidence>
<dbReference type="Gene3D" id="1.10.1160.10">
    <property type="entry name" value="Glutamyl-trna Synthetase, Domain 2"/>
    <property type="match status" value="1"/>
</dbReference>
<dbReference type="Proteomes" id="UP000198589">
    <property type="component" value="Unassembled WGS sequence"/>
</dbReference>
<dbReference type="PANTHER" id="PTHR43311">
    <property type="entry name" value="GLUTAMATE--TRNA LIGASE"/>
    <property type="match status" value="1"/>
</dbReference>
<feature type="domain" description="Aminoacyl-tRNA synthetase class I anticodon-binding" evidence="10">
    <location>
        <begin position="340"/>
        <end position="488"/>
    </location>
</feature>
<accession>A0A1I2CV02</accession>
<dbReference type="InterPro" id="IPR020058">
    <property type="entry name" value="Glu/Gln-tRNA-synth_Ib_cat-dom"/>
</dbReference>
<dbReference type="InterPro" id="IPR033910">
    <property type="entry name" value="GluRS_core"/>
</dbReference>
<proteinExistence type="inferred from homology"/>
<dbReference type="GO" id="GO:0005524">
    <property type="term" value="F:ATP binding"/>
    <property type="evidence" value="ECO:0007669"/>
    <property type="project" value="UniProtKB-UniRule"/>
</dbReference>
<comment type="caution">
    <text evidence="8">Lacks conserved residue(s) required for the propagation of feature annotation.</text>
</comment>
<dbReference type="InterPro" id="IPR000924">
    <property type="entry name" value="Glu/Gln-tRNA-synth"/>
</dbReference>
<evidence type="ECO:0000256" key="8">
    <source>
        <dbReference type="HAMAP-Rule" id="MF_00022"/>
    </source>
</evidence>
<dbReference type="AlphaFoldDB" id="A0A1I2CV02"/>
<dbReference type="HAMAP" id="MF_00022">
    <property type="entry name" value="Glu_tRNA_synth_type1"/>
    <property type="match status" value="1"/>
</dbReference>
<dbReference type="NCBIfam" id="TIGR00464">
    <property type="entry name" value="gltX_bact"/>
    <property type="match status" value="1"/>
</dbReference>
<dbReference type="Gene3D" id="3.90.800.10">
    <property type="entry name" value="Glutamyl-tRNA Synthetase, Domain 3"/>
    <property type="match status" value="1"/>
</dbReference>
<organism evidence="11 12">
    <name type="scientific">Blastococcus tunisiensis</name>
    <dbReference type="NCBI Taxonomy" id="1798228"/>
    <lineage>
        <taxon>Bacteria</taxon>
        <taxon>Bacillati</taxon>
        <taxon>Actinomycetota</taxon>
        <taxon>Actinomycetes</taxon>
        <taxon>Geodermatophilales</taxon>
        <taxon>Geodermatophilaceae</taxon>
        <taxon>Blastococcus</taxon>
    </lineage>
</organism>
<evidence type="ECO:0000256" key="2">
    <source>
        <dbReference type="ARBA" id="ARBA00022490"/>
    </source>
</evidence>
<evidence type="ECO:0000313" key="11">
    <source>
        <dbReference type="EMBL" id="SFE72022.1"/>
    </source>
</evidence>
<keyword evidence="7 8" id="KW-0030">Aminoacyl-tRNA synthetase</keyword>
<dbReference type="Gene3D" id="1.10.8.70">
    <property type="entry name" value="Glutamate-tRNA synthetase, class I, anticodon-binding domain 1"/>
    <property type="match status" value="1"/>
</dbReference>
<dbReference type="InterPro" id="IPR049940">
    <property type="entry name" value="GluQ/Sye"/>
</dbReference>
<comment type="subcellular location">
    <subcellularLocation>
        <location evidence="8">Cytoplasm</location>
    </subcellularLocation>
</comment>
<dbReference type="Pfam" id="PF19269">
    <property type="entry name" value="Anticodon_2"/>
    <property type="match status" value="1"/>
</dbReference>
<dbReference type="FunFam" id="3.40.50.620:FF:000149">
    <property type="entry name" value="Glutamate--tRNA ligase"/>
    <property type="match status" value="1"/>
</dbReference>
<dbReference type="EMBL" id="FOND01000005">
    <property type="protein sequence ID" value="SFE72022.1"/>
    <property type="molecule type" value="Genomic_DNA"/>
</dbReference>